<evidence type="ECO:0000313" key="3">
    <source>
        <dbReference type="Proteomes" id="UP001596037"/>
    </source>
</evidence>
<organism evidence="2 3">
    <name type="scientific">Caenimonas terrae</name>
    <dbReference type="NCBI Taxonomy" id="696074"/>
    <lineage>
        <taxon>Bacteria</taxon>
        <taxon>Pseudomonadati</taxon>
        <taxon>Pseudomonadota</taxon>
        <taxon>Betaproteobacteria</taxon>
        <taxon>Burkholderiales</taxon>
        <taxon>Comamonadaceae</taxon>
        <taxon>Caenimonas</taxon>
    </lineage>
</organism>
<sequence length="63" mass="6676">MGPQDSKEDREHPNDESQGHGEQQDGGGHSGEGAASALRQMISQKDRKRHQAGEADDAAGHGQ</sequence>
<feature type="compositionally biased region" description="Basic and acidic residues" evidence="1">
    <location>
        <begin position="1"/>
        <end position="23"/>
    </location>
</feature>
<keyword evidence="3" id="KW-1185">Reference proteome</keyword>
<gene>
    <name evidence="2" type="ORF">ACFPOE_07675</name>
</gene>
<evidence type="ECO:0000256" key="1">
    <source>
        <dbReference type="SAM" id="MobiDB-lite"/>
    </source>
</evidence>
<dbReference type="RefSeq" id="WP_376849465.1">
    <property type="nucleotide sequence ID" value="NZ_JBHSMF010000006.1"/>
</dbReference>
<dbReference type="EMBL" id="JBHSMF010000006">
    <property type="protein sequence ID" value="MFC5497408.1"/>
    <property type="molecule type" value="Genomic_DNA"/>
</dbReference>
<comment type="caution">
    <text evidence="2">The sequence shown here is derived from an EMBL/GenBank/DDBJ whole genome shotgun (WGS) entry which is preliminary data.</text>
</comment>
<reference evidence="3" key="1">
    <citation type="journal article" date="2019" name="Int. J. Syst. Evol. Microbiol.">
        <title>The Global Catalogue of Microorganisms (GCM) 10K type strain sequencing project: providing services to taxonomists for standard genome sequencing and annotation.</title>
        <authorList>
            <consortium name="The Broad Institute Genomics Platform"/>
            <consortium name="The Broad Institute Genome Sequencing Center for Infectious Disease"/>
            <person name="Wu L."/>
            <person name="Ma J."/>
        </authorList>
    </citation>
    <scope>NUCLEOTIDE SEQUENCE [LARGE SCALE GENOMIC DNA]</scope>
    <source>
        <strain evidence="3">CCUG 57401</strain>
    </source>
</reference>
<protein>
    <submittedName>
        <fullName evidence="2">Uncharacterized protein</fullName>
    </submittedName>
</protein>
<evidence type="ECO:0000313" key="2">
    <source>
        <dbReference type="EMBL" id="MFC5497408.1"/>
    </source>
</evidence>
<dbReference type="Proteomes" id="UP001596037">
    <property type="component" value="Unassembled WGS sequence"/>
</dbReference>
<name>A0ABW0NE67_9BURK</name>
<proteinExistence type="predicted"/>
<accession>A0ABW0NE67</accession>
<feature type="region of interest" description="Disordered" evidence="1">
    <location>
        <begin position="1"/>
        <end position="63"/>
    </location>
</feature>